<sequence>MAYKKPTFDVVVIEMEQGIAAASATITPGGNGANNFTPEVDDWTENGTSSSNFDL</sequence>
<feature type="compositionally biased region" description="Polar residues" evidence="1">
    <location>
        <begin position="24"/>
        <end position="37"/>
    </location>
</feature>
<feature type="region of interest" description="Disordered" evidence="1">
    <location>
        <begin position="24"/>
        <end position="55"/>
    </location>
</feature>
<dbReference type="EMBL" id="CP117880">
    <property type="protein sequence ID" value="WDF68337.1"/>
    <property type="molecule type" value="Genomic_DNA"/>
</dbReference>
<protein>
    <recommendedName>
        <fullName evidence="4">Lasso RiPP family leader peptide-containing protein</fullName>
    </recommendedName>
</protein>
<organism evidence="2 3">
    <name type="scientific">Sphingobacterium oryzagri</name>
    <dbReference type="NCBI Taxonomy" id="3025669"/>
    <lineage>
        <taxon>Bacteria</taxon>
        <taxon>Pseudomonadati</taxon>
        <taxon>Bacteroidota</taxon>
        <taxon>Sphingobacteriia</taxon>
        <taxon>Sphingobacteriales</taxon>
        <taxon>Sphingobacteriaceae</taxon>
        <taxon>Sphingobacterium</taxon>
    </lineage>
</organism>
<gene>
    <name evidence="2" type="ORF">PQ465_18845</name>
</gene>
<evidence type="ECO:0000313" key="2">
    <source>
        <dbReference type="EMBL" id="WDF68337.1"/>
    </source>
</evidence>
<evidence type="ECO:0000256" key="1">
    <source>
        <dbReference type="SAM" id="MobiDB-lite"/>
    </source>
</evidence>
<proteinExistence type="predicted"/>
<dbReference type="Proteomes" id="UP001221558">
    <property type="component" value="Chromosome"/>
</dbReference>
<keyword evidence="3" id="KW-1185">Reference proteome</keyword>
<evidence type="ECO:0000313" key="3">
    <source>
        <dbReference type="Proteomes" id="UP001221558"/>
    </source>
</evidence>
<accession>A0ABY7WIG4</accession>
<name>A0ABY7WIG4_9SPHI</name>
<evidence type="ECO:0008006" key="4">
    <source>
        <dbReference type="Google" id="ProtNLM"/>
    </source>
</evidence>
<feature type="compositionally biased region" description="Polar residues" evidence="1">
    <location>
        <begin position="45"/>
        <end position="55"/>
    </location>
</feature>
<reference evidence="2 3" key="1">
    <citation type="submission" date="2023-02" db="EMBL/GenBank/DDBJ databases">
        <title>Genome sequence of Sphingobacterium sp. KACC 22765.</title>
        <authorList>
            <person name="Kim S."/>
            <person name="Heo J."/>
            <person name="Kwon S.-W."/>
        </authorList>
    </citation>
    <scope>NUCLEOTIDE SEQUENCE [LARGE SCALE GENOMIC DNA]</scope>
    <source>
        <strain evidence="2 3">KACC 22765</strain>
    </source>
</reference>
<dbReference type="RefSeq" id="WP_274267070.1">
    <property type="nucleotide sequence ID" value="NZ_CP117880.1"/>
</dbReference>